<keyword evidence="8" id="KW-1185">Reference proteome</keyword>
<dbReference type="SUPFAM" id="SSF51905">
    <property type="entry name" value="FAD/NAD(P)-binding domain"/>
    <property type="match status" value="1"/>
</dbReference>
<dbReference type="PANTHER" id="PTHR11552">
    <property type="entry name" value="GLUCOSE-METHANOL-CHOLINE GMC OXIDOREDUCTASE"/>
    <property type="match status" value="1"/>
</dbReference>
<dbReference type="Pfam" id="PF00732">
    <property type="entry name" value="GMC_oxred_N"/>
    <property type="match status" value="1"/>
</dbReference>
<evidence type="ECO:0000256" key="3">
    <source>
        <dbReference type="ARBA" id="ARBA00022630"/>
    </source>
</evidence>
<comment type="cofactor">
    <cofactor evidence="1">
        <name>FAD</name>
        <dbReference type="ChEBI" id="CHEBI:57692"/>
    </cofactor>
</comment>
<evidence type="ECO:0000313" key="7">
    <source>
        <dbReference type="EMBL" id="KAL0571380.1"/>
    </source>
</evidence>
<dbReference type="Pfam" id="PF05199">
    <property type="entry name" value="GMC_oxred_C"/>
    <property type="match status" value="1"/>
</dbReference>
<comment type="similarity">
    <text evidence="2">Belongs to the GMC oxidoreductase family.</text>
</comment>
<feature type="domain" description="Glucose-methanol-choline oxidoreductase N-terminal" evidence="5">
    <location>
        <begin position="84"/>
        <end position="157"/>
    </location>
</feature>
<proteinExistence type="inferred from homology"/>
<evidence type="ECO:0000256" key="4">
    <source>
        <dbReference type="ARBA" id="ARBA00022827"/>
    </source>
</evidence>
<feature type="domain" description="Glucose-methanol-choline oxidoreductase C-terminal" evidence="6">
    <location>
        <begin position="251"/>
        <end position="369"/>
    </location>
</feature>
<dbReference type="Gene3D" id="3.30.560.10">
    <property type="entry name" value="Glucose Oxidase, domain 3"/>
    <property type="match status" value="2"/>
</dbReference>
<dbReference type="InterPro" id="IPR036188">
    <property type="entry name" value="FAD/NAD-bd_sf"/>
</dbReference>
<evidence type="ECO:0000313" key="8">
    <source>
        <dbReference type="Proteomes" id="UP001465976"/>
    </source>
</evidence>
<evidence type="ECO:0000259" key="6">
    <source>
        <dbReference type="Pfam" id="PF05199"/>
    </source>
</evidence>
<name>A0ABR3F7Z1_9AGAR</name>
<dbReference type="SUPFAM" id="SSF54373">
    <property type="entry name" value="FAD-linked reductases, C-terminal domain"/>
    <property type="match status" value="1"/>
</dbReference>
<accession>A0ABR3F7Z1</accession>
<evidence type="ECO:0000259" key="5">
    <source>
        <dbReference type="Pfam" id="PF00732"/>
    </source>
</evidence>
<dbReference type="InterPro" id="IPR012132">
    <property type="entry name" value="GMC_OxRdtase"/>
</dbReference>
<keyword evidence="3" id="KW-0285">Flavoprotein</keyword>
<dbReference type="EMBL" id="JBAHYK010000778">
    <property type="protein sequence ID" value="KAL0571380.1"/>
    <property type="molecule type" value="Genomic_DNA"/>
</dbReference>
<dbReference type="InterPro" id="IPR000172">
    <property type="entry name" value="GMC_OxRdtase_N"/>
</dbReference>
<dbReference type="Gene3D" id="3.50.50.60">
    <property type="entry name" value="FAD/NAD(P)-binding domain"/>
    <property type="match status" value="2"/>
</dbReference>
<dbReference type="InterPro" id="IPR007867">
    <property type="entry name" value="GMC_OxRtase_C"/>
</dbReference>
<evidence type="ECO:0000256" key="2">
    <source>
        <dbReference type="ARBA" id="ARBA00010790"/>
    </source>
</evidence>
<gene>
    <name evidence="7" type="ORF">V5O48_010585</name>
</gene>
<reference evidence="7 8" key="1">
    <citation type="submission" date="2024-02" db="EMBL/GenBank/DDBJ databases">
        <title>A draft genome for the cacao thread blight pathogen Marasmius crinis-equi.</title>
        <authorList>
            <person name="Cohen S.P."/>
            <person name="Baruah I.K."/>
            <person name="Amoako-Attah I."/>
            <person name="Bukari Y."/>
            <person name="Meinhardt L.W."/>
            <person name="Bailey B.A."/>
        </authorList>
    </citation>
    <scope>NUCLEOTIDE SEQUENCE [LARGE SCALE GENOMIC DNA]</scope>
    <source>
        <strain evidence="7 8">GH-76</strain>
    </source>
</reference>
<dbReference type="PANTHER" id="PTHR11552:SF147">
    <property type="entry name" value="CHOLINE DEHYDROGENASE, MITOCHONDRIAL"/>
    <property type="match status" value="1"/>
</dbReference>
<comment type="caution">
    <text evidence="7">The sequence shown here is derived from an EMBL/GenBank/DDBJ whole genome shotgun (WGS) entry which is preliminary data.</text>
</comment>
<keyword evidence="4" id="KW-0274">FAD</keyword>
<organism evidence="7 8">
    <name type="scientific">Marasmius crinis-equi</name>
    <dbReference type="NCBI Taxonomy" id="585013"/>
    <lineage>
        <taxon>Eukaryota</taxon>
        <taxon>Fungi</taxon>
        <taxon>Dikarya</taxon>
        <taxon>Basidiomycota</taxon>
        <taxon>Agaricomycotina</taxon>
        <taxon>Agaricomycetes</taxon>
        <taxon>Agaricomycetidae</taxon>
        <taxon>Agaricales</taxon>
        <taxon>Marasmiineae</taxon>
        <taxon>Marasmiaceae</taxon>
        <taxon>Marasmius</taxon>
    </lineage>
</organism>
<protein>
    <submittedName>
        <fullName evidence="7">Uncharacterized protein</fullName>
    </submittedName>
</protein>
<sequence>MLKPKGDCARTTRYREPNQGIRSIHGHSSAVADSVVNYPSTLDSKFIAVTKELKDEFPFNRDMTDGEELGVGYQLSQLTMAYMHEISATAYLHPSFVKEHNIDVVPNTLATRILPDVDCQQVHSSTIVAAQKQIIPSTGAIRTPQLLMLSGTGPKSHLDGTGIKTTNCPPPISIVLSGWNETRSGRLKISKTNTRGSLRATAKEHTRRCSTCRIVSGKKASHYELMFLRNLDANTQSTVNVKISDMNSQPYGEIRLKLVKRYASPSTNPRMMSVETDACILKAGYRAARRSLNATVINDFLLGPANDATYPDSEEDNAILEFIESRVSSLRHPCGSAVMSRKNDRKGAVIPDLKLERADGTRIVDASISVSRLSLLLSSMEANRVLNKPFIPGTHLQSPIYIVAERGVNVVN</sequence>
<evidence type="ECO:0000256" key="1">
    <source>
        <dbReference type="ARBA" id="ARBA00001974"/>
    </source>
</evidence>
<dbReference type="Proteomes" id="UP001465976">
    <property type="component" value="Unassembled WGS sequence"/>
</dbReference>